<organism evidence="1 2">
    <name type="scientific">Smallanthus sonchifolius</name>
    <dbReference type="NCBI Taxonomy" id="185202"/>
    <lineage>
        <taxon>Eukaryota</taxon>
        <taxon>Viridiplantae</taxon>
        <taxon>Streptophyta</taxon>
        <taxon>Embryophyta</taxon>
        <taxon>Tracheophyta</taxon>
        <taxon>Spermatophyta</taxon>
        <taxon>Magnoliopsida</taxon>
        <taxon>eudicotyledons</taxon>
        <taxon>Gunneridae</taxon>
        <taxon>Pentapetalae</taxon>
        <taxon>asterids</taxon>
        <taxon>campanulids</taxon>
        <taxon>Asterales</taxon>
        <taxon>Asteraceae</taxon>
        <taxon>Asteroideae</taxon>
        <taxon>Heliantheae alliance</taxon>
        <taxon>Millerieae</taxon>
        <taxon>Smallanthus</taxon>
    </lineage>
</organism>
<evidence type="ECO:0000313" key="2">
    <source>
        <dbReference type="Proteomes" id="UP001056120"/>
    </source>
</evidence>
<accession>A0ACB9B690</accession>
<reference evidence="1 2" key="2">
    <citation type="journal article" date="2022" name="Mol. Ecol. Resour.">
        <title>The genomes of chicory, endive, great burdock and yacon provide insights into Asteraceae paleo-polyploidization history and plant inulin production.</title>
        <authorList>
            <person name="Fan W."/>
            <person name="Wang S."/>
            <person name="Wang H."/>
            <person name="Wang A."/>
            <person name="Jiang F."/>
            <person name="Liu H."/>
            <person name="Zhao H."/>
            <person name="Xu D."/>
            <person name="Zhang Y."/>
        </authorList>
    </citation>
    <scope>NUCLEOTIDE SEQUENCE [LARGE SCALE GENOMIC DNA]</scope>
    <source>
        <strain evidence="2">cv. Yunnan</strain>
        <tissue evidence="1">Leaves</tissue>
    </source>
</reference>
<reference evidence="2" key="1">
    <citation type="journal article" date="2022" name="Mol. Ecol. Resour.">
        <title>The genomes of chicory, endive, great burdock and yacon provide insights into Asteraceae palaeo-polyploidization history and plant inulin production.</title>
        <authorList>
            <person name="Fan W."/>
            <person name="Wang S."/>
            <person name="Wang H."/>
            <person name="Wang A."/>
            <person name="Jiang F."/>
            <person name="Liu H."/>
            <person name="Zhao H."/>
            <person name="Xu D."/>
            <person name="Zhang Y."/>
        </authorList>
    </citation>
    <scope>NUCLEOTIDE SEQUENCE [LARGE SCALE GENOMIC DNA]</scope>
    <source>
        <strain evidence="2">cv. Yunnan</strain>
    </source>
</reference>
<comment type="caution">
    <text evidence="1">The sequence shown here is derived from an EMBL/GenBank/DDBJ whole genome shotgun (WGS) entry which is preliminary data.</text>
</comment>
<evidence type="ECO:0000313" key="1">
    <source>
        <dbReference type="EMBL" id="KAI3717725.1"/>
    </source>
</evidence>
<sequence>MDSGNGGFLNHLPFTSFYRGIGNGFIRFYRAERIIQKLEKVFMMHHYDQPGYVLNLALKLVLYGAK</sequence>
<protein>
    <submittedName>
        <fullName evidence="1">Uncharacterized protein</fullName>
    </submittedName>
</protein>
<name>A0ACB9B690_9ASTR</name>
<dbReference type="EMBL" id="CM042040">
    <property type="protein sequence ID" value="KAI3717725.1"/>
    <property type="molecule type" value="Genomic_DNA"/>
</dbReference>
<gene>
    <name evidence="1" type="ORF">L1987_69511</name>
</gene>
<keyword evidence="2" id="KW-1185">Reference proteome</keyword>
<proteinExistence type="predicted"/>
<dbReference type="Proteomes" id="UP001056120">
    <property type="component" value="Linkage Group LG23"/>
</dbReference>